<evidence type="ECO:0000256" key="5">
    <source>
        <dbReference type="SAM" id="MobiDB-lite"/>
    </source>
</evidence>
<dbReference type="OrthoDB" id="296386at2759"/>
<evidence type="ECO:0000256" key="4">
    <source>
        <dbReference type="ARBA" id="ARBA00023136"/>
    </source>
</evidence>
<dbReference type="Pfam" id="PF20877">
    <property type="entry name" value="Anoctamin_N"/>
    <property type="match status" value="1"/>
</dbReference>
<feature type="transmembrane region" description="Helical" evidence="6">
    <location>
        <begin position="588"/>
        <end position="610"/>
    </location>
</feature>
<proteinExistence type="predicted"/>
<dbReference type="InterPro" id="IPR049452">
    <property type="entry name" value="Anoctamin_TM"/>
</dbReference>
<comment type="subcellular location">
    <subcellularLocation>
        <location evidence="1">Membrane</location>
        <topology evidence="1">Multi-pass membrane protein</topology>
    </subcellularLocation>
</comment>
<dbReference type="STRING" id="1076935.U4L0L2"/>
<keyword evidence="2 6" id="KW-0812">Transmembrane</keyword>
<feature type="region of interest" description="Disordered" evidence="5">
    <location>
        <begin position="647"/>
        <end position="681"/>
    </location>
</feature>
<dbReference type="PANTHER" id="PTHR12308:SF73">
    <property type="entry name" value="ANOCTAMIN"/>
    <property type="match status" value="1"/>
</dbReference>
<name>U4L0L2_PYROM</name>
<gene>
    <name evidence="9" type="ORF">PCON_07881</name>
</gene>
<evidence type="ECO:0000256" key="2">
    <source>
        <dbReference type="ARBA" id="ARBA00022692"/>
    </source>
</evidence>
<dbReference type="InterPro" id="IPR007632">
    <property type="entry name" value="Anoctamin"/>
</dbReference>
<evidence type="ECO:0000259" key="7">
    <source>
        <dbReference type="Pfam" id="PF04547"/>
    </source>
</evidence>
<evidence type="ECO:0000256" key="1">
    <source>
        <dbReference type="ARBA" id="ARBA00004141"/>
    </source>
</evidence>
<dbReference type="PANTHER" id="PTHR12308">
    <property type="entry name" value="ANOCTAMIN"/>
    <property type="match status" value="1"/>
</dbReference>
<organism evidence="9 10">
    <name type="scientific">Pyronema omphalodes (strain CBS 100304)</name>
    <name type="common">Pyronema confluens</name>
    <dbReference type="NCBI Taxonomy" id="1076935"/>
    <lineage>
        <taxon>Eukaryota</taxon>
        <taxon>Fungi</taxon>
        <taxon>Dikarya</taxon>
        <taxon>Ascomycota</taxon>
        <taxon>Pezizomycotina</taxon>
        <taxon>Pezizomycetes</taxon>
        <taxon>Pezizales</taxon>
        <taxon>Pyronemataceae</taxon>
        <taxon>Pyronema</taxon>
    </lineage>
</organism>
<feature type="transmembrane region" description="Helical" evidence="6">
    <location>
        <begin position="177"/>
        <end position="204"/>
    </location>
</feature>
<dbReference type="Proteomes" id="UP000018144">
    <property type="component" value="Unassembled WGS sequence"/>
</dbReference>
<evidence type="ECO:0000313" key="10">
    <source>
        <dbReference type="Proteomes" id="UP000018144"/>
    </source>
</evidence>
<evidence type="ECO:0000256" key="3">
    <source>
        <dbReference type="ARBA" id="ARBA00022989"/>
    </source>
</evidence>
<keyword evidence="3 6" id="KW-1133">Transmembrane helix</keyword>
<evidence type="ECO:0000259" key="8">
    <source>
        <dbReference type="Pfam" id="PF20877"/>
    </source>
</evidence>
<dbReference type="Pfam" id="PF04547">
    <property type="entry name" value="Anoctamin"/>
    <property type="match status" value="1"/>
</dbReference>
<protein>
    <submittedName>
        <fullName evidence="9">Similar to Uncharacterized protein C691.05c acc. no. O13621</fullName>
    </submittedName>
</protein>
<dbReference type="eggNOG" id="KOG2513">
    <property type="taxonomic scope" value="Eukaryota"/>
</dbReference>
<feature type="transmembrane region" description="Helical" evidence="6">
    <location>
        <begin position="284"/>
        <end position="304"/>
    </location>
</feature>
<feature type="transmembrane region" description="Helical" evidence="6">
    <location>
        <begin position="431"/>
        <end position="452"/>
    </location>
</feature>
<reference evidence="9 10" key="1">
    <citation type="journal article" date="2013" name="PLoS Genet.">
        <title>The genome and development-dependent transcriptomes of Pyronema confluens: a window into fungal evolution.</title>
        <authorList>
            <person name="Traeger S."/>
            <person name="Altegoer F."/>
            <person name="Freitag M."/>
            <person name="Gabaldon T."/>
            <person name="Kempken F."/>
            <person name="Kumar A."/>
            <person name="Marcet-Houben M."/>
            <person name="Poggeler S."/>
            <person name="Stajich J.E."/>
            <person name="Nowrousian M."/>
        </authorList>
    </citation>
    <scope>NUCLEOTIDE SEQUENCE [LARGE SCALE GENOMIC DNA]</scope>
    <source>
        <strain evidence="10">CBS 100304</strain>
        <tissue evidence="9">Vegetative mycelium</tissue>
    </source>
</reference>
<keyword evidence="10" id="KW-1185">Reference proteome</keyword>
<dbReference type="OMA" id="YNGPLKT"/>
<dbReference type="AlphaFoldDB" id="U4L0L2"/>
<feature type="transmembrane region" description="Helical" evidence="6">
    <location>
        <begin position="316"/>
        <end position="335"/>
    </location>
</feature>
<dbReference type="GO" id="GO:0032541">
    <property type="term" value="C:cortical endoplasmic reticulum"/>
    <property type="evidence" value="ECO:0007669"/>
    <property type="project" value="TreeGrafter"/>
</dbReference>
<evidence type="ECO:0000313" key="9">
    <source>
        <dbReference type="EMBL" id="CCX08288.1"/>
    </source>
</evidence>
<dbReference type="InterPro" id="IPR049456">
    <property type="entry name" value="Anoctamin_N_fung"/>
</dbReference>
<dbReference type="GO" id="GO:0005254">
    <property type="term" value="F:chloride channel activity"/>
    <property type="evidence" value="ECO:0007669"/>
    <property type="project" value="TreeGrafter"/>
</dbReference>
<feature type="transmembrane region" description="Helical" evidence="6">
    <location>
        <begin position="366"/>
        <end position="386"/>
    </location>
</feature>
<dbReference type="EMBL" id="HF935408">
    <property type="protein sequence ID" value="CCX08288.1"/>
    <property type="molecule type" value="Genomic_DNA"/>
</dbReference>
<accession>U4L0L2</accession>
<sequence>MDNASPSNMGVDYVVTFSFTAAKDKDEAVKQFEKLITTLDGIGMRTEVRDGSDGKLLVFVRVRSAQKLIGEVYRSRVKDWLHGVRPAAPDTETQRSLDKEHLTEAERFRIIHAMLTLPTSEGGAGITPGKGQWSLVEGIFPLHDHEFNKEWMKTWSTKWTLGLDELGDIRDRFGEKIAFYFAFLQSYFSFLGIAACIGAGAYFILPQYSLTFAVLNCLWSVVFVESWKRQEVDLAVRWNVRNVSQLQSKRARFQPESEQKDPVTGEIVKFFPAWKRLVRQSLQIPFALGASGILCILYAVTFAIEVMISEVYTGPFKSVLVFTPTVILTVMVPLITGTLSNIATKLTDFENYENESSYEAAMTQKVFIFNFICSYVPLFLTAFVYVPFGSTIVPHLDIMGFMAPADGVDADGVAAQQAVFEINPDRLRKQMIYFTVTAQAVNLAMETIVPYFKRAALTKAKEFQQKRSGKYSPINDSPQEAKFLSRVRHEAELSVYNVTDDLREMCMQFGYLCLFSPIWPLAPVSFLVNNWIELRSDAAKICIEMRRPVPHRADSIGPWLDNLGFLTWMGSVSSAVLVYLFSGEANEVGGFTAAGLLASVVFSEHVYFGVRLLVRIALSKLDSPGLVKEKQERFLIRRRYLQESMGVDEETEANEKEVVPRDTANVATGEERSFWDQQEGAKGAIEAGLSIIREEKKEQ</sequence>
<keyword evidence="4 6" id="KW-0472">Membrane</keyword>
<feature type="domain" description="Anoctamin alpha-beta plait" evidence="8">
    <location>
        <begin position="10"/>
        <end position="136"/>
    </location>
</feature>
<feature type="transmembrane region" description="Helical" evidence="6">
    <location>
        <begin position="562"/>
        <end position="582"/>
    </location>
</feature>
<dbReference type="GO" id="GO:0016020">
    <property type="term" value="C:membrane"/>
    <property type="evidence" value="ECO:0007669"/>
    <property type="project" value="UniProtKB-SubCell"/>
</dbReference>
<evidence type="ECO:0000256" key="6">
    <source>
        <dbReference type="SAM" id="Phobius"/>
    </source>
</evidence>
<feature type="domain" description="Anoctamin transmembrane" evidence="7">
    <location>
        <begin position="169"/>
        <end position="631"/>
    </location>
</feature>